<feature type="domain" description="KIB1-4 beta-propeller" evidence="1">
    <location>
        <begin position="4"/>
        <end position="163"/>
    </location>
</feature>
<protein>
    <recommendedName>
        <fullName evidence="1">KIB1-4 beta-propeller domain-containing protein</fullName>
    </recommendedName>
</protein>
<reference evidence="2 3" key="1">
    <citation type="journal article" date="2020" name="IScience">
        <title>Genome Sequencing of the Endangered Kingdonia uniflora (Circaeasteraceae, Ranunculales) Reveals Potential Mechanisms of Evolutionary Specialization.</title>
        <authorList>
            <person name="Sun Y."/>
            <person name="Deng T."/>
            <person name="Zhang A."/>
            <person name="Moore M.J."/>
            <person name="Landis J.B."/>
            <person name="Lin N."/>
            <person name="Zhang H."/>
            <person name="Zhang X."/>
            <person name="Huang J."/>
            <person name="Zhang X."/>
            <person name="Sun H."/>
            <person name="Wang H."/>
        </authorList>
    </citation>
    <scope>NUCLEOTIDE SEQUENCE [LARGE SCALE GENOMIC DNA]</scope>
    <source>
        <strain evidence="2">TB1705</strain>
        <tissue evidence="2">Leaf</tissue>
    </source>
</reference>
<organism evidence="2 3">
    <name type="scientific">Kingdonia uniflora</name>
    <dbReference type="NCBI Taxonomy" id="39325"/>
    <lineage>
        <taxon>Eukaryota</taxon>
        <taxon>Viridiplantae</taxon>
        <taxon>Streptophyta</taxon>
        <taxon>Embryophyta</taxon>
        <taxon>Tracheophyta</taxon>
        <taxon>Spermatophyta</taxon>
        <taxon>Magnoliopsida</taxon>
        <taxon>Ranunculales</taxon>
        <taxon>Circaeasteraceae</taxon>
        <taxon>Kingdonia</taxon>
    </lineage>
</organism>
<evidence type="ECO:0000313" key="2">
    <source>
        <dbReference type="EMBL" id="KAF6139832.1"/>
    </source>
</evidence>
<keyword evidence="3" id="KW-1185">Reference proteome</keyword>
<dbReference type="EMBL" id="JACGCM010002435">
    <property type="protein sequence ID" value="KAF6139832.1"/>
    <property type="molecule type" value="Genomic_DNA"/>
</dbReference>
<evidence type="ECO:0000259" key="1">
    <source>
        <dbReference type="Pfam" id="PF03478"/>
    </source>
</evidence>
<sequence>MISSCSPGYYEWHYHNDGSNEENAPSQQYSLSRGVIEKFNGTYCNLVIHDGVLYCSGKEGKVSVFQPSGKLSEDGDWKVIPGGIMAGVPPSHTRGFIAEHSREILLTSVTRLGDHLSVYRLDCRKMKWTKLDSLGEKTLYLSHTRSILVSAGAKGMKNRIYFPRFKGKDMFIIPSRLVGITLLIVAIHVKIGQTQAKISFALGLNRCR</sequence>
<dbReference type="PANTHER" id="PTHR33127">
    <property type="entry name" value="TRANSMEMBRANE PROTEIN"/>
    <property type="match status" value="1"/>
</dbReference>
<proteinExistence type="predicted"/>
<name>A0A7J7LBB1_9MAGN</name>
<dbReference type="AlphaFoldDB" id="A0A7J7LBB1"/>
<dbReference type="PANTHER" id="PTHR33127:SF5">
    <property type="entry name" value="TRANSMEMBRANE PROTEIN"/>
    <property type="match status" value="1"/>
</dbReference>
<dbReference type="Pfam" id="PF03478">
    <property type="entry name" value="Beta-prop_KIB1-4"/>
    <property type="match status" value="1"/>
</dbReference>
<dbReference type="OrthoDB" id="1863935at2759"/>
<comment type="caution">
    <text evidence="2">The sequence shown here is derived from an EMBL/GenBank/DDBJ whole genome shotgun (WGS) entry which is preliminary data.</text>
</comment>
<evidence type="ECO:0000313" key="3">
    <source>
        <dbReference type="Proteomes" id="UP000541444"/>
    </source>
</evidence>
<gene>
    <name evidence="2" type="ORF">GIB67_009679</name>
</gene>
<dbReference type="InterPro" id="IPR005174">
    <property type="entry name" value="KIB1-4_b-propeller"/>
</dbReference>
<accession>A0A7J7LBB1</accession>
<dbReference type="Proteomes" id="UP000541444">
    <property type="component" value="Unassembled WGS sequence"/>
</dbReference>